<evidence type="ECO:0000313" key="2">
    <source>
        <dbReference type="EMBL" id="KAK3855059.1"/>
    </source>
</evidence>
<feature type="compositionally biased region" description="Polar residues" evidence="1">
    <location>
        <begin position="57"/>
        <end position="66"/>
    </location>
</feature>
<organism evidence="2 3">
    <name type="scientific">Petrolisthes cinctipes</name>
    <name type="common">Flat porcelain crab</name>
    <dbReference type="NCBI Taxonomy" id="88211"/>
    <lineage>
        <taxon>Eukaryota</taxon>
        <taxon>Metazoa</taxon>
        <taxon>Ecdysozoa</taxon>
        <taxon>Arthropoda</taxon>
        <taxon>Crustacea</taxon>
        <taxon>Multicrustacea</taxon>
        <taxon>Malacostraca</taxon>
        <taxon>Eumalacostraca</taxon>
        <taxon>Eucarida</taxon>
        <taxon>Decapoda</taxon>
        <taxon>Pleocyemata</taxon>
        <taxon>Anomura</taxon>
        <taxon>Galatheoidea</taxon>
        <taxon>Porcellanidae</taxon>
        <taxon>Petrolisthes</taxon>
    </lineage>
</organism>
<dbReference type="EMBL" id="JAWQEG010006367">
    <property type="protein sequence ID" value="KAK3855059.1"/>
    <property type="molecule type" value="Genomic_DNA"/>
</dbReference>
<keyword evidence="3" id="KW-1185">Reference proteome</keyword>
<feature type="region of interest" description="Disordered" evidence="1">
    <location>
        <begin position="1"/>
        <end position="99"/>
    </location>
</feature>
<reference evidence="2" key="1">
    <citation type="submission" date="2023-10" db="EMBL/GenBank/DDBJ databases">
        <title>Genome assemblies of two species of porcelain crab, Petrolisthes cinctipes and Petrolisthes manimaculis (Anomura: Porcellanidae).</title>
        <authorList>
            <person name="Angst P."/>
        </authorList>
    </citation>
    <scope>NUCLEOTIDE SEQUENCE</scope>
    <source>
        <strain evidence="2">PB745_01</strain>
        <tissue evidence="2">Gill</tissue>
    </source>
</reference>
<sequence>MGAPLDCPADRPHHHNPQTLLLSSAGGEVASRAEEHSASQGIRHRGGVKGNRVPGPQHTTPLSTPPTMERHPRPQSPTNRDRREQVGAGQQGREAGVAK</sequence>
<dbReference type="AlphaFoldDB" id="A0AAE1EK89"/>
<proteinExistence type="predicted"/>
<evidence type="ECO:0000313" key="3">
    <source>
        <dbReference type="Proteomes" id="UP001286313"/>
    </source>
</evidence>
<accession>A0AAE1EK89</accession>
<gene>
    <name evidence="2" type="ORF">Pcinc_038507</name>
</gene>
<comment type="caution">
    <text evidence="2">The sequence shown here is derived from an EMBL/GenBank/DDBJ whole genome shotgun (WGS) entry which is preliminary data.</text>
</comment>
<evidence type="ECO:0000256" key="1">
    <source>
        <dbReference type="SAM" id="MobiDB-lite"/>
    </source>
</evidence>
<name>A0AAE1EK89_PETCI</name>
<dbReference type="Proteomes" id="UP001286313">
    <property type="component" value="Unassembled WGS sequence"/>
</dbReference>
<protein>
    <submittedName>
        <fullName evidence="2">Uncharacterized protein</fullName>
    </submittedName>
</protein>